<keyword evidence="2" id="KW-1185">Reference proteome</keyword>
<evidence type="ECO:0000313" key="1">
    <source>
        <dbReference type="EMBL" id="CAD2213563.1"/>
    </source>
</evidence>
<evidence type="ECO:0000313" key="2">
    <source>
        <dbReference type="Proteomes" id="UP000515908"/>
    </source>
</evidence>
<dbReference type="Proteomes" id="UP000515908">
    <property type="component" value="Chromosome 02"/>
</dbReference>
<accession>A0A7G2C4A6</accession>
<dbReference type="VEuPathDB" id="TriTrypDB:ADEAN_000100600"/>
<dbReference type="AlphaFoldDB" id="A0A7G2C4A6"/>
<name>A0A7G2C4A6_9TRYP</name>
<dbReference type="EMBL" id="LR877146">
    <property type="protein sequence ID" value="CAD2213563.1"/>
    <property type="molecule type" value="Genomic_DNA"/>
</dbReference>
<proteinExistence type="predicted"/>
<gene>
    <name evidence="1" type="ORF">ADEAN_000100600</name>
</gene>
<organism evidence="1 2">
    <name type="scientific">Angomonas deanei</name>
    <dbReference type="NCBI Taxonomy" id="59799"/>
    <lineage>
        <taxon>Eukaryota</taxon>
        <taxon>Discoba</taxon>
        <taxon>Euglenozoa</taxon>
        <taxon>Kinetoplastea</taxon>
        <taxon>Metakinetoplastina</taxon>
        <taxon>Trypanosomatida</taxon>
        <taxon>Trypanosomatidae</taxon>
        <taxon>Strigomonadinae</taxon>
        <taxon>Angomonas</taxon>
    </lineage>
</organism>
<protein>
    <submittedName>
        <fullName evidence="1">Uncharacterized protein</fullName>
    </submittedName>
</protein>
<sequence length="281" mass="31760">MTQDPQKSPVNLLPSDVHSLKDLSVCCRRQRRAILVGGNQLIQKKEGTSGSTTVNDITKLLALLETCMQKDKASLKQVKKATTQALNETLDRMETIKVILLHALLFLFDNNKQYNKWGGLATADYTFDNKSFSFSDDDTPAARPWKSDEMLQLAPKFQMMSVELLVHVFEHYGTKAGEEKLKMNDSEGNVASVIREVHSAHKTNTAQSLFDGKRQAANGRVFYFYLLAEEIRGLSLWLMDAVLLFFDFKSMNLNTLLSSLFPFTSTEEMDAVLFKKGHQHV</sequence>
<reference evidence="1 2" key="1">
    <citation type="submission" date="2020-08" db="EMBL/GenBank/DDBJ databases">
        <authorList>
            <person name="Newling K."/>
            <person name="Davey J."/>
            <person name="Forrester S."/>
        </authorList>
    </citation>
    <scope>NUCLEOTIDE SEQUENCE [LARGE SCALE GENOMIC DNA]</scope>
    <source>
        <strain evidence="2">Crithidia deanei Carvalho (ATCC PRA-265)</strain>
    </source>
</reference>